<dbReference type="GeneTree" id="ENSGT00940000178061"/>
<organism evidence="2 3">
    <name type="scientific">Xiphophorus couchianus</name>
    <name type="common">Monterrey platyfish</name>
    <dbReference type="NCBI Taxonomy" id="32473"/>
    <lineage>
        <taxon>Eukaryota</taxon>
        <taxon>Metazoa</taxon>
        <taxon>Chordata</taxon>
        <taxon>Craniata</taxon>
        <taxon>Vertebrata</taxon>
        <taxon>Euteleostomi</taxon>
        <taxon>Actinopterygii</taxon>
        <taxon>Neopterygii</taxon>
        <taxon>Teleostei</taxon>
        <taxon>Neoteleostei</taxon>
        <taxon>Acanthomorphata</taxon>
        <taxon>Ovalentaria</taxon>
        <taxon>Atherinomorphae</taxon>
        <taxon>Cyprinodontiformes</taxon>
        <taxon>Poeciliidae</taxon>
        <taxon>Poeciliinae</taxon>
        <taxon>Xiphophorus</taxon>
    </lineage>
</organism>
<protein>
    <submittedName>
        <fullName evidence="2">Uncharacterized protein</fullName>
    </submittedName>
</protein>
<evidence type="ECO:0000313" key="3">
    <source>
        <dbReference type="Proteomes" id="UP000261380"/>
    </source>
</evidence>
<dbReference type="Ensembl" id="ENSXCOT00000014308.1">
    <property type="protein sequence ID" value="ENSXCOP00000014131.1"/>
    <property type="gene ID" value="ENSXCOG00000010708.1"/>
</dbReference>
<keyword evidence="1" id="KW-0053">Apoptosis</keyword>
<sequence>MIGLSAENEFSSVSIIVPKTDQPLEFYDEIAQKLEDIIKQSTKIKTPSPKLKLLSTCDLPLQIQQDPELRARLSRLSYRSFEHILDIFSRSQVTEAPPLQPSTSPTLQRIAFSMEVSRRMVTATGTQRIEGFAERYMDNFIPWVKSQGGWVSGPVQFNLTCHIT</sequence>
<dbReference type="GO" id="GO:2001236">
    <property type="term" value="P:regulation of extrinsic apoptotic signaling pathway"/>
    <property type="evidence" value="ECO:0007669"/>
    <property type="project" value="TreeGrafter"/>
</dbReference>
<dbReference type="GO" id="GO:0006915">
    <property type="term" value="P:apoptotic process"/>
    <property type="evidence" value="ECO:0007669"/>
    <property type="project" value="UniProtKB-KW"/>
</dbReference>
<dbReference type="AlphaFoldDB" id="A0A3B5LXR1"/>
<accession>A0A3B5LXR1</accession>
<dbReference type="PANTHER" id="PTHR14965:SF2">
    <property type="entry name" value="BCL-2-LIKE PROTEIN 12"/>
    <property type="match status" value="1"/>
</dbReference>
<evidence type="ECO:0000256" key="1">
    <source>
        <dbReference type="ARBA" id="ARBA00022703"/>
    </source>
</evidence>
<name>A0A3B5LXR1_9TELE</name>
<reference evidence="2" key="1">
    <citation type="submission" date="2025-08" db="UniProtKB">
        <authorList>
            <consortium name="Ensembl"/>
        </authorList>
    </citation>
    <scope>IDENTIFICATION</scope>
</reference>
<keyword evidence="3" id="KW-1185">Reference proteome</keyword>
<dbReference type="Proteomes" id="UP000261380">
    <property type="component" value="Unplaced"/>
</dbReference>
<proteinExistence type="predicted"/>
<evidence type="ECO:0000313" key="2">
    <source>
        <dbReference type="Ensembl" id="ENSXCOP00000014131.1"/>
    </source>
</evidence>
<dbReference type="PANTHER" id="PTHR14965">
    <property type="entry name" value="SI:CH73-248E21.1"/>
    <property type="match status" value="1"/>
</dbReference>
<reference evidence="2" key="2">
    <citation type="submission" date="2025-09" db="UniProtKB">
        <authorList>
            <consortium name="Ensembl"/>
        </authorList>
    </citation>
    <scope>IDENTIFICATION</scope>
</reference>